<dbReference type="Proteomes" id="UP000018936">
    <property type="component" value="Unassembled WGS sequence"/>
</dbReference>
<sequence length="110" mass="12837">MYFSLGREGDPLLKEEWSSNIKVEQLLLAEDKYQKAVQNLIESNPPLKASGEQARLWWYCSIRNVCGMMKRPSVAIWEEETEMSEGYERKVLCEHKNTLLTPSKEELRSL</sequence>
<gene>
    <name evidence="1" type="ORF">L345_01768</name>
</gene>
<dbReference type="EMBL" id="AZIM01000227">
    <property type="protein sequence ID" value="ETE72406.1"/>
    <property type="molecule type" value="Genomic_DNA"/>
</dbReference>
<comment type="caution">
    <text evidence="1">The sequence shown here is derived from an EMBL/GenBank/DDBJ whole genome shotgun (WGS) entry which is preliminary data.</text>
</comment>
<organism evidence="1 2">
    <name type="scientific">Ophiophagus hannah</name>
    <name type="common">King cobra</name>
    <name type="synonym">Naja hannah</name>
    <dbReference type="NCBI Taxonomy" id="8665"/>
    <lineage>
        <taxon>Eukaryota</taxon>
        <taxon>Metazoa</taxon>
        <taxon>Chordata</taxon>
        <taxon>Craniata</taxon>
        <taxon>Vertebrata</taxon>
        <taxon>Euteleostomi</taxon>
        <taxon>Lepidosauria</taxon>
        <taxon>Squamata</taxon>
        <taxon>Bifurcata</taxon>
        <taxon>Unidentata</taxon>
        <taxon>Episquamata</taxon>
        <taxon>Toxicofera</taxon>
        <taxon>Serpentes</taxon>
        <taxon>Colubroidea</taxon>
        <taxon>Elapidae</taxon>
        <taxon>Elapinae</taxon>
        <taxon>Ophiophagus</taxon>
    </lineage>
</organism>
<evidence type="ECO:0000313" key="2">
    <source>
        <dbReference type="Proteomes" id="UP000018936"/>
    </source>
</evidence>
<dbReference type="AlphaFoldDB" id="V8PEL5"/>
<keyword evidence="2" id="KW-1185">Reference proteome</keyword>
<protein>
    <submittedName>
        <fullName evidence="1">Uncharacterized protein</fullName>
    </submittedName>
</protein>
<dbReference type="OrthoDB" id="2102561at2759"/>
<reference evidence="1 2" key="1">
    <citation type="journal article" date="2013" name="Proc. Natl. Acad. Sci. U.S.A.">
        <title>The king cobra genome reveals dynamic gene evolution and adaptation in the snake venom system.</title>
        <authorList>
            <person name="Vonk F.J."/>
            <person name="Casewell N.R."/>
            <person name="Henkel C.V."/>
            <person name="Heimberg A.M."/>
            <person name="Jansen H.J."/>
            <person name="McCleary R.J."/>
            <person name="Kerkkamp H.M."/>
            <person name="Vos R.A."/>
            <person name="Guerreiro I."/>
            <person name="Calvete J.J."/>
            <person name="Wuster W."/>
            <person name="Woods A.E."/>
            <person name="Logan J.M."/>
            <person name="Harrison R.A."/>
            <person name="Castoe T.A."/>
            <person name="de Koning A.P."/>
            <person name="Pollock D.D."/>
            <person name="Yandell M."/>
            <person name="Calderon D."/>
            <person name="Renjifo C."/>
            <person name="Currier R.B."/>
            <person name="Salgado D."/>
            <person name="Pla D."/>
            <person name="Sanz L."/>
            <person name="Hyder A.S."/>
            <person name="Ribeiro J.M."/>
            <person name="Arntzen J.W."/>
            <person name="van den Thillart G.E."/>
            <person name="Boetzer M."/>
            <person name="Pirovano W."/>
            <person name="Dirks R.P."/>
            <person name="Spaink H.P."/>
            <person name="Duboule D."/>
            <person name="McGlinn E."/>
            <person name="Kini R.M."/>
            <person name="Richardson M.K."/>
        </authorList>
    </citation>
    <scope>NUCLEOTIDE SEQUENCE</scope>
    <source>
        <tissue evidence="1">Blood</tissue>
    </source>
</reference>
<proteinExistence type="predicted"/>
<name>V8PEL5_OPHHA</name>
<evidence type="ECO:0000313" key="1">
    <source>
        <dbReference type="EMBL" id="ETE72406.1"/>
    </source>
</evidence>
<accession>V8PEL5</accession>